<evidence type="ECO:0000256" key="3">
    <source>
        <dbReference type="SAM" id="MobiDB-lite"/>
    </source>
</evidence>
<name>A0A4C1TDW4_EUMVA</name>
<evidence type="ECO:0000256" key="2">
    <source>
        <dbReference type="ARBA" id="ARBA00054331"/>
    </source>
</evidence>
<dbReference type="Pfam" id="PF10189">
    <property type="entry name" value="Ints3_N"/>
    <property type="match status" value="1"/>
</dbReference>
<protein>
    <recommendedName>
        <fullName evidence="1">SOSS complex subunit A homolog</fullName>
    </recommendedName>
</protein>
<feature type="non-terminal residue" evidence="5">
    <location>
        <position position="357"/>
    </location>
</feature>
<proteinExistence type="predicted"/>
<dbReference type="PANTHER" id="PTHR13587:SF7">
    <property type="entry name" value="INTEGRATOR COMPLEX SUBUNIT 3"/>
    <property type="match status" value="1"/>
</dbReference>
<feature type="compositionally biased region" description="Basic and acidic residues" evidence="3">
    <location>
        <begin position="320"/>
        <end position="331"/>
    </location>
</feature>
<evidence type="ECO:0000256" key="1">
    <source>
        <dbReference type="ARBA" id="ARBA00032741"/>
    </source>
</evidence>
<dbReference type="STRING" id="151549.A0A4C1TDW4"/>
<comment type="caution">
    <text evidence="5">The sequence shown here is derived from an EMBL/GenBank/DDBJ whole genome shotgun (WGS) entry which is preliminary data.</text>
</comment>
<sequence>MLVAEKYNKLTDIARRQLIWLLRGLVKHQVLNVENIIWNCLRQAGGGDVSPRNLFLVESLLDIFIEYRPWLESQPFLIQTVVYSYVRLIEDHASPGLTPLRHKEVKFVISLIRDRFLDIIPLGRDFVRLLQNVARIPEFEQLWRDILHNPKSLHPTFNGHSKFNTTFESPKLDRELRLLIRDNFREFVSPVAPSGNVGPPMYPPSSVIQAPVFKEADQLEVAAWRGGGSSSIISVVEEDNKLSVIPAENNDVETDATFSEDEDDVLSHLEHYRRSCRHGTGTGLYVHDTMQRALQTAYTHSNESTKRMKRRQWAVVAAVEGRKQPTSKKDSSNSNSNSKKNSDPVKTIFSSDEDSSE</sequence>
<dbReference type="GO" id="GO:0005737">
    <property type="term" value="C:cytoplasm"/>
    <property type="evidence" value="ECO:0007669"/>
    <property type="project" value="TreeGrafter"/>
</dbReference>
<evidence type="ECO:0000259" key="4">
    <source>
        <dbReference type="Pfam" id="PF10189"/>
    </source>
</evidence>
<evidence type="ECO:0000313" key="6">
    <source>
        <dbReference type="Proteomes" id="UP000299102"/>
    </source>
</evidence>
<keyword evidence="6" id="KW-1185">Reference proteome</keyword>
<organism evidence="5 6">
    <name type="scientific">Eumeta variegata</name>
    <name type="common">Bagworm moth</name>
    <name type="synonym">Eumeta japonica</name>
    <dbReference type="NCBI Taxonomy" id="151549"/>
    <lineage>
        <taxon>Eukaryota</taxon>
        <taxon>Metazoa</taxon>
        <taxon>Ecdysozoa</taxon>
        <taxon>Arthropoda</taxon>
        <taxon>Hexapoda</taxon>
        <taxon>Insecta</taxon>
        <taxon>Pterygota</taxon>
        <taxon>Neoptera</taxon>
        <taxon>Endopterygota</taxon>
        <taxon>Lepidoptera</taxon>
        <taxon>Glossata</taxon>
        <taxon>Ditrysia</taxon>
        <taxon>Tineoidea</taxon>
        <taxon>Psychidae</taxon>
        <taxon>Oiketicinae</taxon>
        <taxon>Eumeta</taxon>
    </lineage>
</organism>
<comment type="function">
    <text evidence="2">Component of the integrator complex, a multiprotein complex that terminates RNA polymerase II (Pol II) transcription in the promoter-proximal region of genes. The integrator complex provides a quality checkpoint during transcription elongation by driving premature transcription termination of transcripts that are unfavorably configured for transcriptional elongation: the complex terminates transcription by (1) catalyzing dephosphorylation of the C-terminal domain (CTD) of Pol II subunit Polr2A/Rbp1 and Spt5, and (2) degrading the exiting nascent RNA transcript via endonuclease activity. The integrator complex is also involved in the 3'-end processing of the U7 snRNA, and also the spliceosomal snRNAs U1, U2, U4 and U5.</text>
</comment>
<dbReference type="InterPro" id="IPR045334">
    <property type="entry name" value="INTS3"/>
</dbReference>
<dbReference type="OrthoDB" id="2021145at2759"/>
<dbReference type="AlphaFoldDB" id="A0A4C1TDW4"/>
<dbReference type="InterPro" id="IPR019333">
    <property type="entry name" value="INTS3_N"/>
</dbReference>
<dbReference type="Proteomes" id="UP000299102">
    <property type="component" value="Unassembled WGS sequence"/>
</dbReference>
<dbReference type="PANTHER" id="PTHR13587">
    <property type="entry name" value="INTEGRATOR COMPLEX SUBUNIT 3"/>
    <property type="match status" value="1"/>
</dbReference>
<reference evidence="5 6" key="1">
    <citation type="journal article" date="2019" name="Commun. Biol.">
        <title>The bagworm genome reveals a unique fibroin gene that provides high tensile strength.</title>
        <authorList>
            <person name="Kono N."/>
            <person name="Nakamura H."/>
            <person name="Ohtoshi R."/>
            <person name="Tomita M."/>
            <person name="Numata K."/>
            <person name="Arakawa K."/>
        </authorList>
    </citation>
    <scope>NUCLEOTIDE SEQUENCE [LARGE SCALE GENOMIC DNA]</scope>
</reference>
<gene>
    <name evidence="5" type="primary">IntS3</name>
    <name evidence="5" type="ORF">EVAR_73156_1</name>
</gene>
<feature type="region of interest" description="Disordered" evidence="3">
    <location>
        <begin position="318"/>
        <end position="357"/>
    </location>
</feature>
<evidence type="ECO:0000313" key="5">
    <source>
        <dbReference type="EMBL" id="GBP11638.1"/>
    </source>
</evidence>
<dbReference type="EMBL" id="BGZK01004925">
    <property type="protein sequence ID" value="GBP11638.1"/>
    <property type="molecule type" value="Genomic_DNA"/>
</dbReference>
<feature type="domain" description="Integrator complex subunit 3 N-terminal" evidence="4">
    <location>
        <begin position="1"/>
        <end position="169"/>
    </location>
</feature>
<accession>A0A4C1TDW4</accession>